<protein>
    <submittedName>
        <fullName evidence="1">Uncharacterized protein</fullName>
    </submittedName>
</protein>
<dbReference type="EMBL" id="FR904334">
    <property type="protein sequence ID" value="CDQ59818.1"/>
    <property type="molecule type" value="Genomic_DNA"/>
</dbReference>
<gene>
    <name evidence="1" type="ORF">GSONMT00080558001</name>
</gene>
<dbReference type="PANTHER" id="PTHR14918">
    <property type="entry name" value="KICSTOR COMPLEX PROTEIN SZT2"/>
    <property type="match status" value="1"/>
</dbReference>
<proteinExistence type="predicted"/>
<dbReference type="PaxDb" id="8022-A0A060VXT4"/>
<dbReference type="InterPro" id="IPR033228">
    <property type="entry name" value="SZT2"/>
</dbReference>
<sequence>MQSAYPLEKYLQKPAWVIRLCHSYQDNTICLNILFLQVEEADQVYLLMKEEYRISRNVRLAWFLGKLNQVIWPAPKSELLNSENELDLLSILPKGWQPDFPPSTIPYLLVPSTRVTFLARRYRFIIELDLSPSTGIVFCLLFTG</sequence>
<dbReference type="STRING" id="8022.A0A060VXT4"/>
<dbReference type="AlphaFoldDB" id="A0A060VXT4"/>
<evidence type="ECO:0000313" key="1">
    <source>
        <dbReference type="EMBL" id="CDQ59818.1"/>
    </source>
</evidence>
<organism evidence="1 2">
    <name type="scientific">Oncorhynchus mykiss</name>
    <name type="common">Rainbow trout</name>
    <name type="synonym">Salmo gairdneri</name>
    <dbReference type="NCBI Taxonomy" id="8022"/>
    <lineage>
        <taxon>Eukaryota</taxon>
        <taxon>Metazoa</taxon>
        <taxon>Chordata</taxon>
        <taxon>Craniata</taxon>
        <taxon>Vertebrata</taxon>
        <taxon>Euteleostomi</taxon>
        <taxon>Actinopterygii</taxon>
        <taxon>Neopterygii</taxon>
        <taxon>Teleostei</taxon>
        <taxon>Protacanthopterygii</taxon>
        <taxon>Salmoniformes</taxon>
        <taxon>Salmonidae</taxon>
        <taxon>Salmoninae</taxon>
        <taxon>Oncorhynchus</taxon>
    </lineage>
</organism>
<dbReference type="GO" id="GO:0005777">
    <property type="term" value="C:peroxisome"/>
    <property type="evidence" value="ECO:0007669"/>
    <property type="project" value="InterPro"/>
</dbReference>
<name>A0A060VXT4_ONCMY</name>
<accession>A0A060VXT4</accession>
<evidence type="ECO:0000313" key="2">
    <source>
        <dbReference type="Proteomes" id="UP000193380"/>
    </source>
</evidence>
<dbReference type="Proteomes" id="UP000193380">
    <property type="component" value="Chromosome 4"/>
</dbReference>
<reference evidence="1 2" key="1">
    <citation type="journal article" date="2014" name="Nat. Commun.">
        <title>The rainbow trout genome provides novel insights into evolution after whole-genome duplication in vertebrates.</title>
        <authorList>
            <person name="Berthelot C."/>
            <person name="Brunet F."/>
            <person name="Chalopin D."/>
            <person name="Juanchich A."/>
            <person name="Bernard M."/>
            <person name="Noel B."/>
            <person name="Bento P."/>
            <person name="Da Silva C."/>
            <person name="Labadie K."/>
            <person name="Alberti A."/>
            <person name="Aury J.M."/>
            <person name="Louis A."/>
            <person name="Dehais P."/>
            <person name="Bardou P."/>
            <person name="Montfort J."/>
            <person name="Klopp C."/>
            <person name="Cabau C."/>
            <person name="Gaspin C."/>
            <person name="Thorgaard G.H."/>
            <person name="Boussaha M."/>
            <person name="Quillet E."/>
            <person name="Guyomard R."/>
            <person name="Galiana D."/>
            <person name="Bobe J."/>
            <person name="Volff J.N."/>
            <person name="Genet C."/>
            <person name="Wincker P."/>
            <person name="Jaillon O."/>
            <person name="Roest Crollius H."/>
            <person name="Guiguen Y."/>
        </authorList>
    </citation>
    <scope>NUCLEOTIDE SEQUENCE [LARGE SCALE GENOMIC DNA]</scope>
</reference>
<dbReference type="PANTHER" id="PTHR14918:SF3">
    <property type="entry name" value="KICSTOR COMPLEX PROTEIN SZT2"/>
    <property type="match status" value="1"/>
</dbReference>